<dbReference type="RefSeq" id="WP_049736541.1">
    <property type="nucleotide sequence ID" value="NZ_BJON01000006.1"/>
</dbReference>
<dbReference type="EMBL" id="LGIQ01000002">
    <property type="protein sequence ID" value="KNB74304.1"/>
    <property type="molecule type" value="Genomic_DNA"/>
</dbReference>
<dbReference type="STRING" id="54915.ADS79_00900"/>
<evidence type="ECO:0000313" key="5">
    <source>
        <dbReference type="Proteomes" id="UP000036834"/>
    </source>
</evidence>
<feature type="region of interest" description="Disordered" evidence="1">
    <location>
        <begin position="97"/>
        <end position="182"/>
    </location>
</feature>
<dbReference type="Pfam" id="PF11127">
    <property type="entry name" value="YgaP-like_TM"/>
    <property type="match status" value="1"/>
</dbReference>
<protein>
    <recommendedName>
        <fullName evidence="2">Inner membrane protein YgaP-like transmembrane domain-containing protein</fullName>
    </recommendedName>
</protein>
<dbReference type="EMBL" id="BJON01000006">
    <property type="protein sequence ID" value="GED68119.1"/>
    <property type="molecule type" value="Genomic_DNA"/>
</dbReference>
<reference evidence="4" key="2">
    <citation type="submission" date="2015-07" db="EMBL/GenBank/DDBJ databases">
        <title>MeaNS - Measles Nucleotide Surveillance Program.</title>
        <authorList>
            <person name="Tran T."/>
            <person name="Druce J."/>
        </authorList>
    </citation>
    <scope>NUCLEOTIDE SEQUENCE</scope>
    <source>
        <strain evidence="4">DSM 9887</strain>
    </source>
</reference>
<organism evidence="4 5">
    <name type="scientific">Brevibacillus reuszeri</name>
    <dbReference type="NCBI Taxonomy" id="54915"/>
    <lineage>
        <taxon>Bacteria</taxon>
        <taxon>Bacillati</taxon>
        <taxon>Bacillota</taxon>
        <taxon>Bacilli</taxon>
        <taxon>Bacillales</taxon>
        <taxon>Paenibacillaceae</taxon>
        <taxon>Brevibacillus</taxon>
    </lineage>
</organism>
<dbReference type="Proteomes" id="UP000036834">
    <property type="component" value="Unassembled WGS sequence"/>
</dbReference>
<sequence length="182" mass="20081">MQKNVGTTDAMIRITGGLLGLAYGIGRMSRRPYNTPWLLLSFSAMKVAEGVTRVCPMYKAMGVNTIHSNGMQNIVDKAKQKGIQAVMNQVTRSINMTGGTDKDQEIKGQAMSKDKTNHAETAHASANTNHTKSASTSRENEASRKPELTAEDEQLENAAREFISYRSQDKDEQKSNTYPTYS</sequence>
<dbReference type="Proteomes" id="UP000319578">
    <property type="component" value="Unassembled WGS sequence"/>
</dbReference>
<gene>
    <name evidence="4" type="ORF">ADS79_00900</name>
    <name evidence="3" type="ORF">BRE01_18210</name>
</gene>
<feature type="compositionally biased region" description="Basic and acidic residues" evidence="1">
    <location>
        <begin position="138"/>
        <end position="148"/>
    </location>
</feature>
<dbReference type="InterPro" id="IPR021309">
    <property type="entry name" value="YgaP-like_TM"/>
</dbReference>
<comment type="caution">
    <text evidence="4">The sequence shown here is derived from an EMBL/GenBank/DDBJ whole genome shotgun (WGS) entry which is preliminary data.</text>
</comment>
<proteinExistence type="predicted"/>
<feature type="compositionally biased region" description="Polar residues" evidence="1">
    <location>
        <begin position="124"/>
        <end position="137"/>
    </location>
</feature>
<evidence type="ECO:0000313" key="4">
    <source>
        <dbReference type="EMBL" id="KNB74304.1"/>
    </source>
</evidence>
<name>A0A0K9Z024_9BACL</name>
<accession>A0A0K9Z024</accession>
<evidence type="ECO:0000313" key="6">
    <source>
        <dbReference type="Proteomes" id="UP000319578"/>
    </source>
</evidence>
<reference evidence="3 6" key="3">
    <citation type="submission" date="2019-06" db="EMBL/GenBank/DDBJ databases">
        <title>Whole genome shotgun sequence of Brevibacillus reuszeri NBRC 15719.</title>
        <authorList>
            <person name="Hosoyama A."/>
            <person name="Uohara A."/>
            <person name="Ohji S."/>
            <person name="Ichikawa N."/>
        </authorList>
    </citation>
    <scope>NUCLEOTIDE SEQUENCE [LARGE SCALE GENOMIC DNA]</scope>
    <source>
        <strain evidence="3 6">NBRC 15719</strain>
    </source>
</reference>
<dbReference type="PATRIC" id="fig|54915.3.peg.5324"/>
<dbReference type="AlphaFoldDB" id="A0A0K9Z024"/>
<keyword evidence="6" id="KW-1185">Reference proteome</keyword>
<feature type="domain" description="Inner membrane protein YgaP-like transmembrane" evidence="2">
    <location>
        <begin position="1"/>
        <end position="66"/>
    </location>
</feature>
<evidence type="ECO:0000259" key="2">
    <source>
        <dbReference type="Pfam" id="PF11127"/>
    </source>
</evidence>
<reference evidence="5" key="1">
    <citation type="submission" date="2015-07" db="EMBL/GenBank/DDBJ databases">
        <title>Genome sequencing project for genomic taxonomy and phylogenomics of Bacillus-like bacteria.</title>
        <authorList>
            <person name="Liu B."/>
            <person name="Wang J."/>
            <person name="Zhu Y."/>
            <person name="Liu G."/>
            <person name="Chen Q."/>
            <person name="Chen Z."/>
            <person name="Lan J."/>
            <person name="Che J."/>
            <person name="Ge C."/>
            <person name="Shi H."/>
            <person name="Pan Z."/>
            <person name="Liu X."/>
        </authorList>
    </citation>
    <scope>NUCLEOTIDE SEQUENCE [LARGE SCALE GENOMIC DNA]</scope>
    <source>
        <strain evidence="5">DSM 9887</strain>
    </source>
</reference>
<evidence type="ECO:0000256" key="1">
    <source>
        <dbReference type="SAM" id="MobiDB-lite"/>
    </source>
</evidence>
<evidence type="ECO:0000313" key="3">
    <source>
        <dbReference type="EMBL" id="GED68119.1"/>
    </source>
</evidence>
<dbReference type="OrthoDB" id="5405951at2"/>
<feature type="compositionally biased region" description="Basic and acidic residues" evidence="1">
    <location>
        <begin position="100"/>
        <end position="121"/>
    </location>
</feature>